<reference evidence="2 3" key="1">
    <citation type="journal article" date="2016" name="Nat. Commun.">
        <title>Thousands of microbial genomes shed light on interconnected biogeochemical processes in an aquifer system.</title>
        <authorList>
            <person name="Anantharaman K."/>
            <person name="Brown C.T."/>
            <person name="Hug L.A."/>
            <person name="Sharon I."/>
            <person name="Castelle C.J."/>
            <person name="Probst A.J."/>
            <person name="Thomas B.C."/>
            <person name="Singh A."/>
            <person name="Wilkins M.J."/>
            <person name="Karaoz U."/>
            <person name="Brodie E.L."/>
            <person name="Williams K.H."/>
            <person name="Hubbard S.S."/>
            <person name="Banfield J.F."/>
        </authorList>
    </citation>
    <scope>NUCLEOTIDE SEQUENCE [LARGE SCALE GENOMIC DNA]</scope>
</reference>
<evidence type="ECO:0000256" key="1">
    <source>
        <dbReference type="ARBA" id="ARBA00006018"/>
    </source>
</evidence>
<dbReference type="SUPFAM" id="SSF159127">
    <property type="entry name" value="HupF/HypC-like"/>
    <property type="match status" value="1"/>
</dbReference>
<dbReference type="Gene3D" id="2.30.30.140">
    <property type="match status" value="1"/>
</dbReference>
<dbReference type="AlphaFoldDB" id="A0A1F7JN78"/>
<name>A0A1F7JN78_9BACT</name>
<dbReference type="Pfam" id="PF01455">
    <property type="entry name" value="HupF_HypC"/>
    <property type="match status" value="1"/>
</dbReference>
<proteinExistence type="inferred from homology"/>
<organism evidence="2 3">
    <name type="scientific">Candidatus Roizmanbacteria bacterium RIFCSPLOWO2_02_FULL_38_10</name>
    <dbReference type="NCBI Taxonomy" id="1802074"/>
    <lineage>
        <taxon>Bacteria</taxon>
        <taxon>Candidatus Roizmaniibacteriota</taxon>
    </lineage>
</organism>
<accession>A0A1F7JN78</accession>
<dbReference type="Proteomes" id="UP000176376">
    <property type="component" value="Unassembled WGS sequence"/>
</dbReference>
<protein>
    <submittedName>
        <fullName evidence="2">Uncharacterized protein</fullName>
    </submittedName>
</protein>
<sequence length="62" mass="7138">MCLAKLFKVKSIESKWAFDENNKKVKLNLMKDVKVGDYLLVLSDIAVDKVPVRQAKSMRQII</sequence>
<dbReference type="EMBL" id="MGAY01000014">
    <property type="protein sequence ID" value="OGK57069.1"/>
    <property type="molecule type" value="Genomic_DNA"/>
</dbReference>
<dbReference type="InterPro" id="IPR001109">
    <property type="entry name" value="Hydrogenase_HupF/HypC"/>
</dbReference>
<evidence type="ECO:0000313" key="2">
    <source>
        <dbReference type="EMBL" id="OGK57069.1"/>
    </source>
</evidence>
<gene>
    <name evidence="2" type="ORF">A3J15_02015</name>
</gene>
<evidence type="ECO:0000313" key="3">
    <source>
        <dbReference type="Proteomes" id="UP000176376"/>
    </source>
</evidence>
<comment type="caution">
    <text evidence="2">The sequence shown here is derived from an EMBL/GenBank/DDBJ whole genome shotgun (WGS) entry which is preliminary data.</text>
</comment>
<comment type="similarity">
    <text evidence="1">Belongs to the HupF/HypC family.</text>
</comment>